<dbReference type="PANTHER" id="PTHR37804">
    <property type="entry name" value="CDAA REGULATORY PROTEIN CDAR"/>
    <property type="match status" value="1"/>
</dbReference>
<proteinExistence type="predicted"/>
<dbReference type="Proteomes" id="UP000186112">
    <property type="component" value="Unassembled WGS sequence"/>
</dbReference>
<name>A0A1U7M460_TISCR</name>
<dbReference type="Gene3D" id="2.170.120.30">
    <property type="match status" value="2"/>
</dbReference>
<evidence type="ECO:0000313" key="1">
    <source>
        <dbReference type="EMBL" id="OLS02081.1"/>
    </source>
</evidence>
<dbReference type="EMBL" id="LTDM01000043">
    <property type="protein sequence ID" value="OLS02081.1"/>
    <property type="molecule type" value="Genomic_DNA"/>
</dbReference>
<dbReference type="Pfam" id="PF07949">
    <property type="entry name" value="YbbR"/>
    <property type="match status" value="3"/>
</dbReference>
<dbReference type="InterPro" id="IPR012505">
    <property type="entry name" value="YbbR"/>
</dbReference>
<gene>
    <name evidence="1" type="ORF">TICRE_18990</name>
</gene>
<dbReference type="AlphaFoldDB" id="A0A1U7M460"/>
<dbReference type="InterPro" id="IPR053154">
    <property type="entry name" value="c-di-AMP_regulator"/>
</dbReference>
<dbReference type="RefSeq" id="WP_075727425.1">
    <property type="nucleotide sequence ID" value="NZ_LTDM01000043.1"/>
</dbReference>
<dbReference type="PANTHER" id="PTHR37804:SF1">
    <property type="entry name" value="CDAA REGULATORY PROTEIN CDAR"/>
    <property type="match status" value="1"/>
</dbReference>
<keyword evidence="2" id="KW-1185">Reference proteome</keyword>
<sequence>MSKVKNNWTAKVFALLISIFLWSYVMSEVNPIIKTDYKDVNVRLTNISSLDRQGLVVMDPKIATIDVTVTGKKSDMDRFTSANIIAEADLEGYSEGEMKVSVNVKLLNTAYDVKIVNHEPREILFKIDKVISKEVSVNIQTVGEVPEGYILEEINKKPQNIMIRGPRTWVNEVSEARAVVDLTNRTSSAGMSVPVQLLNDKGDEVRGIEKDPGIVDISIDISKAMKLPIELETINELPENININDIKIYPSTVMVKGSGDFSKLKKIKTKAIDINTLIGQTSMDIELALPEGVKLVDPKQKISISYSVEEIVEKEYIFSSDEISIKNLGENLKVKKETLPSEVKVILKGPKSIFNNISKDNVKLYLDLKDFLKGINKIDLKIEDIQGITIKSIDPTRTDIELEEVAPKEIEPKEIAPKIEE</sequence>
<accession>A0A1U7M460</accession>
<comment type="caution">
    <text evidence="1">The sequence shown here is derived from an EMBL/GenBank/DDBJ whole genome shotgun (WGS) entry which is preliminary data.</text>
</comment>
<dbReference type="Gene3D" id="2.170.120.40">
    <property type="entry name" value="YbbR-like domain"/>
    <property type="match status" value="2"/>
</dbReference>
<dbReference type="OrthoDB" id="2111604at2"/>
<evidence type="ECO:0000313" key="2">
    <source>
        <dbReference type="Proteomes" id="UP000186112"/>
    </source>
</evidence>
<protein>
    <submittedName>
        <fullName evidence="1">YbbR-like protein</fullName>
    </submittedName>
</protein>
<reference evidence="1 2" key="1">
    <citation type="submission" date="2016-02" db="EMBL/GenBank/DDBJ databases">
        <title>Genome sequence of Tissierella creatinophila DSM 6911.</title>
        <authorList>
            <person name="Poehlein A."/>
            <person name="Daniel R."/>
        </authorList>
    </citation>
    <scope>NUCLEOTIDE SEQUENCE [LARGE SCALE GENOMIC DNA]</scope>
    <source>
        <strain evidence="1 2">DSM 6911</strain>
    </source>
</reference>
<organism evidence="1 2">
    <name type="scientific">Tissierella creatinophila DSM 6911</name>
    <dbReference type="NCBI Taxonomy" id="1123403"/>
    <lineage>
        <taxon>Bacteria</taxon>
        <taxon>Bacillati</taxon>
        <taxon>Bacillota</taxon>
        <taxon>Tissierellia</taxon>
        <taxon>Tissierellales</taxon>
        <taxon>Tissierellaceae</taxon>
        <taxon>Tissierella</taxon>
    </lineage>
</organism>